<dbReference type="EMBL" id="JACXYY010000002">
    <property type="protein sequence ID" value="MBD3914329.1"/>
    <property type="molecule type" value="Genomic_DNA"/>
</dbReference>
<dbReference type="RefSeq" id="WP_191198638.1">
    <property type="nucleotide sequence ID" value="NZ_BAAAPA010000003.1"/>
</dbReference>
<dbReference type="Proteomes" id="UP000649289">
    <property type="component" value="Unassembled WGS sequence"/>
</dbReference>
<dbReference type="InterPro" id="IPR029063">
    <property type="entry name" value="SAM-dependent_MTases_sf"/>
</dbReference>
<dbReference type="Pfam" id="PF13489">
    <property type="entry name" value="Methyltransf_23"/>
    <property type="match status" value="1"/>
</dbReference>
<evidence type="ECO:0000313" key="2">
    <source>
        <dbReference type="Proteomes" id="UP000649289"/>
    </source>
</evidence>
<proteinExistence type="predicted"/>
<reference evidence="1 2" key="1">
    <citation type="submission" date="2020-09" db="EMBL/GenBank/DDBJ databases">
        <title>novel species in genus Nocardioides.</title>
        <authorList>
            <person name="Zhang G."/>
        </authorList>
    </citation>
    <scope>NUCLEOTIDE SEQUENCE [LARGE SCALE GENOMIC DNA]</scope>
    <source>
        <strain evidence="1 2">19197</strain>
    </source>
</reference>
<comment type="caution">
    <text evidence="1">The sequence shown here is derived from an EMBL/GenBank/DDBJ whole genome shotgun (WGS) entry which is preliminary data.</text>
</comment>
<protein>
    <recommendedName>
        <fullName evidence="3">Class I SAM-dependent methyltransferase</fullName>
    </recommendedName>
</protein>
<keyword evidence="2" id="KW-1185">Reference proteome</keyword>
<evidence type="ECO:0008006" key="3">
    <source>
        <dbReference type="Google" id="ProtNLM"/>
    </source>
</evidence>
<evidence type="ECO:0000313" key="1">
    <source>
        <dbReference type="EMBL" id="MBD3914329.1"/>
    </source>
</evidence>
<gene>
    <name evidence="1" type="ORF">IEZ25_06850</name>
</gene>
<sequence length="532" mass="58420">MRANVQRVDDDGLHLERGFDGALDVHFDGWRGWSVAVEDGPEPVTVAWPKRLRSRLDGTSLVTITVDEVEVFREEVTFGAGEGRVELVDRFGNPVIIDKWGLTQRIFETRREGGAVEAMTAMAERVLGVMRDACGIEGWIGFGTLLGAARSGKVIGHDSDIDLCFLSEKQTPAEMAVEMWGIARALVDAGITVKHKTASFITVVYDAPDGGEDGIDIYTCFYVGDLLHETATVRERVPRSAILPLRALEFEGRDMPAPADPDRMLAVSYGPGWQVPDPSFRHLPSREVLDRFDGWFSSVMTHRRDWTAYNGEVGAAGMRPSPFAQWVVEQLELRGDEPDGLRVLDVGSGSSADLRAYHRAGCKAIGYDYAHPGKHALGGKEIDLPESVGRRVLNLLNERDVLAVGALAARQKGPKVVTARRVLEAVPPRSRDQLWRFASMTLSEGGRAFVEGVSRSPAQCRAAQERTGTPRLWPVDPHDVAADVRASGGRVVLREGFAAAARASRTGSPARWRMMVEYPARDVAAQEDQTQR</sequence>
<dbReference type="PANTHER" id="PTHR13627">
    <property type="entry name" value="FUKUTIN RELATED PROTEIN"/>
    <property type="match status" value="1"/>
</dbReference>
<dbReference type="PANTHER" id="PTHR13627:SF35">
    <property type="entry name" value="LICD FAMILY PROTEIN"/>
    <property type="match status" value="1"/>
</dbReference>
<dbReference type="SUPFAM" id="SSF53335">
    <property type="entry name" value="S-adenosyl-L-methionine-dependent methyltransferases"/>
    <property type="match status" value="1"/>
</dbReference>
<dbReference type="InterPro" id="IPR052613">
    <property type="entry name" value="LicD_transferase"/>
</dbReference>
<organism evidence="1 2">
    <name type="scientific">Nocardioides hwasunensis</name>
    <dbReference type="NCBI Taxonomy" id="397258"/>
    <lineage>
        <taxon>Bacteria</taxon>
        <taxon>Bacillati</taxon>
        <taxon>Actinomycetota</taxon>
        <taxon>Actinomycetes</taxon>
        <taxon>Propionibacteriales</taxon>
        <taxon>Nocardioidaceae</taxon>
        <taxon>Nocardioides</taxon>
    </lineage>
</organism>
<accession>A0ABR8MJQ6</accession>
<dbReference type="Gene3D" id="3.40.50.150">
    <property type="entry name" value="Vaccinia Virus protein VP39"/>
    <property type="match status" value="1"/>
</dbReference>
<name>A0ABR8MJQ6_9ACTN</name>